<proteinExistence type="predicted"/>
<accession>A0A8B6X1J7</accession>
<protein>
    <submittedName>
        <fullName evidence="3">Uncharacterized protein</fullName>
    </submittedName>
</protein>
<evidence type="ECO:0000313" key="3">
    <source>
        <dbReference type="RefSeq" id="WP_028310277.1"/>
    </source>
</evidence>
<dbReference type="OrthoDB" id="9825866at2"/>
<feature type="chain" id="PRO_5034458651" evidence="1">
    <location>
        <begin position="25"/>
        <end position="280"/>
    </location>
</feature>
<dbReference type="Proteomes" id="UP000675920">
    <property type="component" value="Unplaced"/>
</dbReference>
<evidence type="ECO:0000313" key="2">
    <source>
        <dbReference type="Proteomes" id="UP000675920"/>
    </source>
</evidence>
<feature type="signal peptide" evidence="1">
    <location>
        <begin position="1"/>
        <end position="24"/>
    </location>
</feature>
<dbReference type="RefSeq" id="WP_028310277.1">
    <property type="nucleotide sequence ID" value="NZ_AXWS01000007.1"/>
</dbReference>
<evidence type="ECO:0000256" key="1">
    <source>
        <dbReference type="SAM" id="SignalP"/>
    </source>
</evidence>
<keyword evidence="2" id="KW-1185">Reference proteome</keyword>
<organism evidence="2 3">
    <name type="scientific">Derxia gummosa DSM 723</name>
    <dbReference type="NCBI Taxonomy" id="1121388"/>
    <lineage>
        <taxon>Bacteria</taxon>
        <taxon>Pseudomonadati</taxon>
        <taxon>Pseudomonadota</taxon>
        <taxon>Betaproteobacteria</taxon>
        <taxon>Burkholderiales</taxon>
        <taxon>Alcaligenaceae</taxon>
        <taxon>Derxia</taxon>
    </lineage>
</organism>
<name>A0A8B6X1J7_9BURK</name>
<sequence>MHIVHSRLLSILAASAAIATTFHAAPAAAVESTRPAIGIWDTRQPNAQGVFGGVRVTPAANQTDAEMQASANGCALGTVDANGFVTATRKRRIVIRNGDGTTEGSYDLAVTSLAFPAYGGAAASGTSYFREDNVQVYPSSSCGSFPYERRQGGGIATLGDGTKVRVFGLGTVGRYVRNSASTNIGRYAFWVFNVGGGKRAGYPKTWLSYDPGTGFNVDPSVSGVADFLGGDGVDELRVGLYKDFSASAAHPNGYRLWRFSFYNLADGSVIKSVDTVVNNP</sequence>
<dbReference type="AlphaFoldDB" id="A0A8B6X1J7"/>
<keyword evidence="1" id="KW-0732">Signal</keyword>
<reference evidence="3" key="1">
    <citation type="submission" date="2025-08" db="UniProtKB">
        <authorList>
            <consortium name="RefSeq"/>
        </authorList>
    </citation>
    <scope>IDENTIFICATION</scope>
</reference>